<dbReference type="OrthoDB" id="983143at2"/>
<comment type="caution">
    <text evidence="1">The sequence shown here is derived from an EMBL/GenBank/DDBJ whole genome shotgun (WGS) entry which is preliminary data.</text>
</comment>
<protein>
    <submittedName>
        <fullName evidence="1">Carboxypeptidase-like regulatory domain-containing protein</fullName>
    </submittedName>
</protein>
<dbReference type="InterPro" id="IPR008969">
    <property type="entry name" value="CarboxyPept-like_regulatory"/>
</dbReference>
<dbReference type="Pfam" id="PF18939">
    <property type="entry name" value="DUF5686"/>
    <property type="match status" value="1"/>
</dbReference>
<dbReference type="RefSeq" id="WP_123132003.1">
    <property type="nucleotide sequence ID" value="NZ_RJJE01000003.1"/>
</dbReference>
<keyword evidence="1" id="KW-0121">Carboxypeptidase</keyword>
<dbReference type="InterPro" id="IPR043741">
    <property type="entry name" value="DUF5686"/>
</dbReference>
<evidence type="ECO:0000313" key="1">
    <source>
        <dbReference type="EMBL" id="RNI31867.1"/>
    </source>
</evidence>
<dbReference type="Pfam" id="PF13715">
    <property type="entry name" value="CarbopepD_reg_2"/>
    <property type="match status" value="1"/>
</dbReference>
<dbReference type="GO" id="GO:0004180">
    <property type="term" value="F:carboxypeptidase activity"/>
    <property type="evidence" value="ECO:0007669"/>
    <property type="project" value="UniProtKB-KW"/>
</dbReference>
<dbReference type="AlphaFoldDB" id="A0A3M9N3I4"/>
<dbReference type="SUPFAM" id="SSF49464">
    <property type="entry name" value="Carboxypeptidase regulatory domain-like"/>
    <property type="match status" value="1"/>
</dbReference>
<sequence length="868" mass="99584">MYSSKNVYVSILHILVCCVAFLAAGVNFNSVQAQGITTSVRGTIKDAVSNEPLIGVSIFVPGTSLGTTSDVEGNFSLKTTQAITKIQFTYLGYKAKTIELTPGETKVLNVRLESDAKKLNEVVIKGRSRNYSNKNNPAVDLIRLVVDNKNKNRLESYDYVQYQQYDKLQLALTNTPEKLRNNILLKRYDFVTKNIDTTTLAGTAILPLYMQESLSQQYYRKDPEKKKTVVQAEKKVDFGEFVVINSYVKHMYQDIDIYKNNITILTNQFLSPIADLAPTFYRFYITDTVVVDGQKLTELSFSPKNETDFLFTGKLYVTMDGNYAVQKVDMEVGKKVNINWVRDLHINLDFDRLPNGRYNLSKSVLKSEFAVVQNSKGGVYGERTVSFKDFKINQPQPASFYEGDPLVKAEEAERHDDEYWATNRHDSLSFAEANTYQSIDSLRNTRSFKRTLDYATFLIAGYKHAGPYFEIGPVNTFYSFNPVEGFRLRVGGRTTTTFSKRVMFETYAAYGFKDEKWKYYLGGTYSFSNRSIFEFPVRALRVNYQKDTKIPGQDLQFIQEDNFLLSFKRGTNDKWLYNETYNIDYLHEFRNRFSFRVGFKNWKQTPAGSLEYLKAEGTAPAEGTTAPNGSEQIENITTSEVRLELRWAPHEEYVQGKLYRFPIVNRYPVFTLRAAAGIKGLFNGDYDYQSLTLNVTKRFYMSQLGYSDVITEGGYIFGKVPFPLLAIHRANQTYSYQIQSYNLMNFLEFVSDQYASINIDHCFNGFIFNKLPLIKKTKLREFATVKVLYGKVREENDPEVNKDLLAFPAYATGLPTTYSLDKKPYVEASLGVGNIFKFFRVDVVKRLTYLDNPGVSEVGIRGRFKFDF</sequence>
<proteinExistence type="predicted"/>
<keyword evidence="1" id="KW-0378">Hydrolase</keyword>
<organism evidence="1 2">
    <name type="scientific">Rufibacter immobilis</name>
    <dbReference type="NCBI Taxonomy" id="1348778"/>
    <lineage>
        <taxon>Bacteria</taxon>
        <taxon>Pseudomonadati</taxon>
        <taxon>Bacteroidota</taxon>
        <taxon>Cytophagia</taxon>
        <taxon>Cytophagales</taxon>
        <taxon>Hymenobacteraceae</taxon>
        <taxon>Rufibacter</taxon>
    </lineage>
</organism>
<gene>
    <name evidence="1" type="ORF">EFA69_04970</name>
</gene>
<evidence type="ECO:0000313" key="2">
    <source>
        <dbReference type="Proteomes" id="UP000271010"/>
    </source>
</evidence>
<keyword evidence="1" id="KW-0645">Protease</keyword>
<dbReference type="Proteomes" id="UP000271010">
    <property type="component" value="Unassembled WGS sequence"/>
</dbReference>
<keyword evidence="2" id="KW-1185">Reference proteome</keyword>
<accession>A0A3M9N3I4</accession>
<dbReference type="EMBL" id="RJJE01000003">
    <property type="protein sequence ID" value="RNI31867.1"/>
    <property type="molecule type" value="Genomic_DNA"/>
</dbReference>
<name>A0A3M9N3I4_9BACT</name>
<reference evidence="1 2" key="1">
    <citation type="submission" date="2018-11" db="EMBL/GenBank/DDBJ databases">
        <title>Rufibacter latericius sp. nov., isolated from water in Baiyang Lake.</title>
        <authorList>
            <person name="Yang Y."/>
        </authorList>
    </citation>
    <scope>NUCLEOTIDE SEQUENCE [LARGE SCALE GENOMIC DNA]</scope>
    <source>
        <strain evidence="1 2">MCC P1</strain>
    </source>
</reference>
<dbReference type="Gene3D" id="2.60.40.1120">
    <property type="entry name" value="Carboxypeptidase-like, regulatory domain"/>
    <property type="match status" value="1"/>
</dbReference>